<dbReference type="EnsemblProtists" id="EOD23211">
    <property type="protein sequence ID" value="EOD23211"/>
    <property type="gene ID" value="EMIHUDRAFT_195863"/>
</dbReference>
<dbReference type="KEGG" id="ehx:EMIHUDRAFT_195863"/>
<keyword evidence="2" id="KW-1185">Reference proteome</keyword>
<evidence type="ECO:0000313" key="1">
    <source>
        <dbReference type="EnsemblProtists" id="EOD23211"/>
    </source>
</evidence>
<dbReference type="GeneID" id="17268758"/>
<dbReference type="RefSeq" id="XP_005775640.1">
    <property type="nucleotide sequence ID" value="XM_005775583.1"/>
</dbReference>
<proteinExistence type="predicted"/>
<evidence type="ECO:0008006" key="3">
    <source>
        <dbReference type="Google" id="ProtNLM"/>
    </source>
</evidence>
<evidence type="ECO:0000313" key="2">
    <source>
        <dbReference type="Proteomes" id="UP000013827"/>
    </source>
</evidence>
<protein>
    <recommendedName>
        <fullName evidence="3">F-box domain-containing protein</fullName>
    </recommendedName>
</protein>
<organism evidence="1 2">
    <name type="scientific">Emiliania huxleyi (strain CCMP1516)</name>
    <dbReference type="NCBI Taxonomy" id="280463"/>
    <lineage>
        <taxon>Eukaryota</taxon>
        <taxon>Haptista</taxon>
        <taxon>Haptophyta</taxon>
        <taxon>Prymnesiophyceae</taxon>
        <taxon>Isochrysidales</taxon>
        <taxon>Noelaerhabdaceae</taxon>
        <taxon>Emiliania</taxon>
    </lineage>
</organism>
<reference evidence="2" key="1">
    <citation type="journal article" date="2013" name="Nature">
        <title>Pan genome of the phytoplankton Emiliania underpins its global distribution.</title>
        <authorList>
            <person name="Read B.A."/>
            <person name="Kegel J."/>
            <person name="Klute M.J."/>
            <person name="Kuo A."/>
            <person name="Lefebvre S.C."/>
            <person name="Maumus F."/>
            <person name="Mayer C."/>
            <person name="Miller J."/>
            <person name="Monier A."/>
            <person name="Salamov A."/>
            <person name="Young J."/>
            <person name="Aguilar M."/>
            <person name="Claverie J.M."/>
            <person name="Frickenhaus S."/>
            <person name="Gonzalez K."/>
            <person name="Herman E.K."/>
            <person name="Lin Y.C."/>
            <person name="Napier J."/>
            <person name="Ogata H."/>
            <person name="Sarno A.F."/>
            <person name="Shmutz J."/>
            <person name="Schroeder D."/>
            <person name="de Vargas C."/>
            <person name="Verret F."/>
            <person name="von Dassow P."/>
            <person name="Valentin K."/>
            <person name="Van de Peer Y."/>
            <person name="Wheeler G."/>
            <person name="Dacks J.B."/>
            <person name="Delwiche C.F."/>
            <person name="Dyhrman S.T."/>
            <person name="Glockner G."/>
            <person name="John U."/>
            <person name="Richards T."/>
            <person name="Worden A.Z."/>
            <person name="Zhang X."/>
            <person name="Grigoriev I.V."/>
            <person name="Allen A.E."/>
            <person name="Bidle K."/>
            <person name="Borodovsky M."/>
            <person name="Bowler C."/>
            <person name="Brownlee C."/>
            <person name="Cock J.M."/>
            <person name="Elias M."/>
            <person name="Gladyshev V.N."/>
            <person name="Groth M."/>
            <person name="Guda C."/>
            <person name="Hadaegh A."/>
            <person name="Iglesias-Rodriguez M.D."/>
            <person name="Jenkins J."/>
            <person name="Jones B.M."/>
            <person name="Lawson T."/>
            <person name="Leese F."/>
            <person name="Lindquist E."/>
            <person name="Lobanov A."/>
            <person name="Lomsadze A."/>
            <person name="Malik S.B."/>
            <person name="Marsh M.E."/>
            <person name="Mackinder L."/>
            <person name="Mock T."/>
            <person name="Mueller-Roeber B."/>
            <person name="Pagarete A."/>
            <person name="Parker M."/>
            <person name="Probert I."/>
            <person name="Quesneville H."/>
            <person name="Raines C."/>
            <person name="Rensing S.A."/>
            <person name="Riano-Pachon D.M."/>
            <person name="Richier S."/>
            <person name="Rokitta S."/>
            <person name="Shiraiwa Y."/>
            <person name="Soanes D.M."/>
            <person name="van der Giezen M."/>
            <person name="Wahlund T.M."/>
            <person name="Williams B."/>
            <person name="Wilson W."/>
            <person name="Wolfe G."/>
            <person name="Wurch L.L."/>
        </authorList>
    </citation>
    <scope>NUCLEOTIDE SEQUENCE</scope>
</reference>
<dbReference type="AlphaFoldDB" id="A0A0D3JI76"/>
<reference evidence="1" key="2">
    <citation type="submission" date="2024-10" db="UniProtKB">
        <authorList>
            <consortium name="EnsemblProtists"/>
        </authorList>
    </citation>
    <scope>IDENTIFICATION</scope>
</reference>
<sequence>MPSRARTAGDAPPTDWLAELPHELLLRVLESVDDFSDCAAFSLATPRLGLLAHRRGLARFVDLRFAIAMKLLLIQRCAAAGTFGTVSVTLSEVTLRKYAGDCRASADHFPWLASVSPALCLSSELEGAGELRAEDWRLRRGEEVGAKLRMRFLQGRGMVRHYEGERGAERLVRECVDGTVFHYEGERGAERRVRQCFDDMVFHYEGEQGAERQVRTEFANGTVFHYEGERGAERRVRQCFDDMVFHYEGEQGAERQVRTEFADGTVFHYEGERGAERKVRYEFADGNVLHYEGEPGVERLLRVELADGTVEHHEGERGAERKVRAVSASGAVVKYFEGARGVERVVRWEFDGPARPQ</sequence>
<name>A0A0D3JI76_EMIH1</name>
<dbReference type="PaxDb" id="2903-EOD23211"/>
<dbReference type="Proteomes" id="UP000013827">
    <property type="component" value="Unassembled WGS sequence"/>
</dbReference>
<accession>A0A0D3JI76</accession>
<dbReference type="HOGENOM" id="CLU_058326_0_0_1"/>